<evidence type="ECO:0000313" key="8">
    <source>
        <dbReference type="Proteomes" id="UP001189429"/>
    </source>
</evidence>
<dbReference type="SUPFAM" id="SSF54001">
    <property type="entry name" value="Cysteine proteinases"/>
    <property type="match status" value="1"/>
</dbReference>
<dbReference type="InterPro" id="IPR038765">
    <property type="entry name" value="Papain-like_cys_pep_sf"/>
</dbReference>
<gene>
    <name evidence="6" type="ORF">PCOR1329_LOCUS27990</name>
    <name evidence="7" type="ORF">PCOR1329_LOCUS27991</name>
</gene>
<evidence type="ECO:0000256" key="2">
    <source>
        <dbReference type="ARBA" id="ARBA00023145"/>
    </source>
</evidence>
<dbReference type="EMBL" id="CAUYUJ010010236">
    <property type="protein sequence ID" value="CAK0828886.1"/>
    <property type="molecule type" value="Genomic_DNA"/>
</dbReference>
<protein>
    <recommendedName>
        <fullName evidence="5">Peptidase C1A papain C-terminal domain-containing protein</fullName>
    </recommendedName>
</protein>
<dbReference type="Pfam" id="PF00112">
    <property type="entry name" value="Peptidase_C1"/>
    <property type="match status" value="1"/>
</dbReference>
<dbReference type="InterPro" id="IPR000668">
    <property type="entry name" value="Peptidase_C1A_C"/>
</dbReference>
<proteinExistence type="inferred from homology"/>
<accession>A0ABN9SAP4</accession>
<evidence type="ECO:0000256" key="1">
    <source>
        <dbReference type="ARBA" id="ARBA00008455"/>
    </source>
</evidence>
<dbReference type="SMART" id="SM00645">
    <property type="entry name" value="Pept_C1"/>
    <property type="match status" value="1"/>
</dbReference>
<evidence type="ECO:0000256" key="4">
    <source>
        <dbReference type="SAM" id="SignalP"/>
    </source>
</evidence>
<dbReference type="InterPro" id="IPR025660">
    <property type="entry name" value="Pept_his_AS"/>
</dbReference>
<reference evidence="6" key="1">
    <citation type="submission" date="2023-10" db="EMBL/GenBank/DDBJ databases">
        <authorList>
            <person name="Chen Y."/>
            <person name="Shah S."/>
            <person name="Dougan E. K."/>
            <person name="Thang M."/>
            <person name="Chan C."/>
        </authorList>
    </citation>
    <scope>NUCLEOTIDE SEQUENCE [LARGE SCALE GENOMIC DNA]</scope>
</reference>
<comment type="caution">
    <text evidence="6">The sequence shown here is derived from an EMBL/GenBank/DDBJ whole genome shotgun (WGS) entry which is preliminary data.</text>
</comment>
<dbReference type="InterPro" id="IPR013128">
    <property type="entry name" value="Peptidase_C1A"/>
</dbReference>
<evidence type="ECO:0000256" key="3">
    <source>
        <dbReference type="SAM" id="MobiDB-lite"/>
    </source>
</evidence>
<dbReference type="Gene3D" id="3.90.70.10">
    <property type="entry name" value="Cysteine proteinases"/>
    <property type="match status" value="1"/>
</dbReference>
<keyword evidence="2" id="KW-0865">Zymogen</keyword>
<name>A0ABN9SAP4_9DINO</name>
<feature type="compositionally biased region" description="Basic residues" evidence="3">
    <location>
        <begin position="396"/>
        <end position="407"/>
    </location>
</feature>
<feature type="region of interest" description="Disordered" evidence="3">
    <location>
        <begin position="386"/>
        <end position="407"/>
    </location>
</feature>
<feature type="domain" description="Peptidase C1A papain C-terminal" evidence="5">
    <location>
        <begin position="107"/>
        <end position="378"/>
    </location>
</feature>
<dbReference type="CDD" id="cd02620">
    <property type="entry name" value="Peptidase_C1A_CathepsinB"/>
    <property type="match status" value="1"/>
</dbReference>
<evidence type="ECO:0000313" key="7">
    <source>
        <dbReference type="EMBL" id="CAK0828887.1"/>
    </source>
</evidence>
<dbReference type="PANTHER" id="PTHR12411">
    <property type="entry name" value="CYSTEINE PROTEASE FAMILY C1-RELATED"/>
    <property type="match status" value="1"/>
</dbReference>
<dbReference type="PROSITE" id="PS00639">
    <property type="entry name" value="THIOL_PROTEASE_HIS"/>
    <property type="match status" value="1"/>
</dbReference>
<keyword evidence="8" id="KW-1185">Reference proteome</keyword>
<feature type="signal peptide" evidence="4">
    <location>
        <begin position="1"/>
        <end position="21"/>
    </location>
</feature>
<evidence type="ECO:0000313" key="6">
    <source>
        <dbReference type="EMBL" id="CAK0828886.1"/>
    </source>
</evidence>
<feature type="chain" id="PRO_5045028947" description="Peptidase C1A papain C-terminal domain-containing protein" evidence="4">
    <location>
        <begin position="22"/>
        <end position="407"/>
    </location>
</feature>
<keyword evidence="4" id="KW-0732">Signal</keyword>
<evidence type="ECO:0000259" key="5">
    <source>
        <dbReference type="SMART" id="SM00645"/>
    </source>
</evidence>
<comment type="similarity">
    <text evidence="1">Belongs to the peptidase C1 family.</text>
</comment>
<feature type="region of interest" description="Disordered" evidence="3">
    <location>
        <begin position="88"/>
        <end position="107"/>
    </location>
</feature>
<organism evidence="6 8">
    <name type="scientific">Prorocentrum cordatum</name>
    <dbReference type="NCBI Taxonomy" id="2364126"/>
    <lineage>
        <taxon>Eukaryota</taxon>
        <taxon>Sar</taxon>
        <taxon>Alveolata</taxon>
        <taxon>Dinophyceae</taxon>
        <taxon>Prorocentrales</taxon>
        <taxon>Prorocentraceae</taxon>
        <taxon>Prorocentrum</taxon>
    </lineage>
</organism>
<dbReference type="Proteomes" id="UP001189429">
    <property type="component" value="Unassembled WGS sequence"/>
</dbReference>
<sequence length="407" mass="43734">MPCGGRLHCLLALCCCACSAARRALRPREAAALRAAAGRGGDGERAQVAAEINSRPGVLWRAGVSPRFSGLPLGASEALCGAVRTPRGGALQRAPSRRAPRAGAAPAPERFDAAEAWPQCARVIGNVRDQSGCGCCFAFAVAGTAADRLCIATEGSVAVQLSEEELCFCTTARSHGCDGGSMAEAWGFVRDRGLSTGGPYARNSSSGHRSGYCKAYSLPPCYHHADAARRTDGSLASCPEKHAASPSCPVRCDPEAQAPYDDFENARYRFRGHVMFFIGFGGEVDEIAQQMMAHGPVQTSLKVHSAFEMYISGIYHRLEEETFLGWHAVKMVGWGTENGTKYWRVQNSWNSHWGEDGYFRILKGVNECEIESDVIATHGDAVWSGPGASEDAQLRSRQKSRAITRGR</sequence>
<dbReference type="PRINTS" id="PR00705">
    <property type="entry name" value="PAPAIN"/>
</dbReference>
<dbReference type="EMBL" id="CAUYUJ010010236">
    <property type="protein sequence ID" value="CAK0828887.1"/>
    <property type="molecule type" value="Genomic_DNA"/>
</dbReference>